<protein>
    <submittedName>
        <fullName evidence="1">Uncharacterized protein</fullName>
    </submittedName>
</protein>
<sequence>MNIQSVFSELESASDFELFRLQQAILKVLDDPDRVQRLKQKIQVGMTVDYFCAERNTLITCQVTKLGRSRVDVVELESQKRWSLPFHWLNLDHIEADIVTSKPNGLSKAELAVGQTVGFVDPRDNQEHIGQVVKLNPKRVVLAIDNKQWSVPYSLLFPVLVSQAQESKQTLLLK</sequence>
<reference evidence="1" key="1">
    <citation type="submission" date="2022-02" db="EMBL/GenBank/DDBJ databases">
        <title>Vibrio sp. nov., a new bacterium isolated from Bohai sea, China.</title>
        <authorList>
            <person name="Yuan Y."/>
        </authorList>
    </citation>
    <scope>NUCLEOTIDE SEQUENCE</scope>
    <source>
        <strain evidence="1">DBSS07</strain>
    </source>
</reference>
<accession>A0A9X3CIU8</accession>
<gene>
    <name evidence="1" type="ORF">MD483_22765</name>
</gene>
<organism evidence="1 2">
    <name type="scientific">Vibrio paucivorans</name>
    <dbReference type="NCBI Taxonomy" id="2829489"/>
    <lineage>
        <taxon>Bacteria</taxon>
        <taxon>Pseudomonadati</taxon>
        <taxon>Pseudomonadota</taxon>
        <taxon>Gammaproteobacteria</taxon>
        <taxon>Vibrionales</taxon>
        <taxon>Vibrionaceae</taxon>
        <taxon>Vibrio</taxon>
    </lineage>
</organism>
<dbReference type="RefSeq" id="WP_265689709.1">
    <property type="nucleotide sequence ID" value="NZ_JAKRRX010000314.1"/>
</dbReference>
<proteinExistence type="predicted"/>
<keyword evidence="2" id="KW-1185">Reference proteome</keyword>
<dbReference type="EMBL" id="JAKRRX010000314">
    <property type="protein sequence ID" value="MCW8336634.1"/>
    <property type="molecule type" value="Genomic_DNA"/>
</dbReference>
<name>A0A9X3CIU8_9VIBR</name>
<comment type="caution">
    <text evidence="1">The sequence shown here is derived from an EMBL/GenBank/DDBJ whole genome shotgun (WGS) entry which is preliminary data.</text>
</comment>
<dbReference type="Proteomes" id="UP001155586">
    <property type="component" value="Unassembled WGS sequence"/>
</dbReference>
<dbReference type="AlphaFoldDB" id="A0A9X3CIU8"/>
<evidence type="ECO:0000313" key="2">
    <source>
        <dbReference type="Proteomes" id="UP001155586"/>
    </source>
</evidence>
<evidence type="ECO:0000313" key="1">
    <source>
        <dbReference type="EMBL" id="MCW8336634.1"/>
    </source>
</evidence>